<dbReference type="HOGENOM" id="CLU_051096_3_0_10"/>
<dbReference type="STRING" id="517418.Ctha_0630"/>
<dbReference type="InterPro" id="IPR004143">
    <property type="entry name" value="BPL_LPL_catalytic"/>
</dbReference>
<accession>B3QVP3</accession>
<keyword evidence="4" id="KW-1185">Reference proteome</keyword>
<gene>
    <name evidence="3" type="ordered locus">Ctha_0630</name>
</gene>
<evidence type="ECO:0000313" key="3">
    <source>
        <dbReference type="EMBL" id="ACF13100.1"/>
    </source>
</evidence>
<dbReference type="PANTHER" id="PTHR12835">
    <property type="entry name" value="BIOTIN PROTEIN LIGASE"/>
    <property type="match status" value="1"/>
</dbReference>
<dbReference type="RefSeq" id="WP_012499184.1">
    <property type="nucleotide sequence ID" value="NC_011026.1"/>
</dbReference>
<dbReference type="eggNOG" id="COG0340">
    <property type="taxonomic scope" value="Bacteria"/>
</dbReference>
<dbReference type="OrthoDB" id="9807064at2"/>
<sequence length="265" mass="29166">MDTSIFLTAENIHSQLSSNQVIGKKVFCYHTASSTNEIGHKLARSGAFDGTLILAETQTRGKGRGEHVWLSNPGENLTFTIVLRPNCKPAQTTVLSLMGSLAIADAIYKMHNKKPEIKWPNDVLLGGKKVCGLLLESAISGEQADYVLLGIGLNVNQKVFPKEIESVATSLRLAANRAFSRAAVLSEVARHVEKRYLQFKANNSQSILEDWKAYCTMLGKKITFLHNGMERTGVAIDIDDYGYLRVRVGATALMLSHAEISNVRF</sequence>
<dbReference type="PROSITE" id="PS51733">
    <property type="entry name" value="BPL_LPL_CATALYTIC"/>
    <property type="match status" value="1"/>
</dbReference>
<evidence type="ECO:0000313" key="4">
    <source>
        <dbReference type="Proteomes" id="UP000001208"/>
    </source>
</evidence>
<proteinExistence type="predicted"/>
<dbReference type="GO" id="GO:0004077">
    <property type="term" value="F:biotin--[biotin carboxyl-carrier protein] ligase activity"/>
    <property type="evidence" value="ECO:0007669"/>
    <property type="project" value="InterPro"/>
</dbReference>
<feature type="domain" description="BPL/LPL catalytic" evidence="2">
    <location>
        <begin position="21"/>
        <end position="200"/>
    </location>
</feature>
<dbReference type="InterPro" id="IPR045864">
    <property type="entry name" value="aa-tRNA-synth_II/BPL/LPL"/>
</dbReference>
<dbReference type="Proteomes" id="UP000001208">
    <property type="component" value="Chromosome"/>
</dbReference>
<keyword evidence="1 3" id="KW-0436">Ligase</keyword>
<dbReference type="PANTHER" id="PTHR12835:SF5">
    <property type="entry name" value="BIOTIN--PROTEIN LIGASE"/>
    <property type="match status" value="1"/>
</dbReference>
<dbReference type="EMBL" id="CP001100">
    <property type="protein sequence ID" value="ACF13100.1"/>
    <property type="molecule type" value="Genomic_DNA"/>
</dbReference>
<dbReference type="CDD" id="cd16442">
    <property type="entry name" value="BPL"/>
    <property type="match status" value="1"/>
</dbReference>
<evidence type="ECO:0000256" key="1">
    <source>
        <dbReference type="ARBA" id="ARBA00022598"/>
    </source>
</evidence>
<evidence type="ECO:0000259" key="2">
    <source>
        <dbReference type="PROSITE" id="PS51733"/>
    </source>
</evidence>
<reference evidence="3 4" key="1">
    <citation type="submission" date="2008-06" db="EMBL/GenBank/DDBJ databases">
        <title>Complete sequence of Chloroherpeton thalassium ATCC 35110.</title>
        <authorList>
            <consortium name="US DOE Joint Genome Institute"/>
            <person name="Lucas S."/>
            <person name="Copeland A."/>
            <person name="Lapidus A."/>
            <person name="Glavina del Rio T."/>
            <person name="Dalin E."/>
            <person name="Tice H."/>
            <person name="Bruce D."/>
            <person name="Goodwin L."/>
            <person name="Pitluck S."/>
            <person name="Schmutz J."/>
            <person name="Larimer F."/>
            <person name="Land M."/>
            <person name="Hauser L."/>
            <person name="Kyrpides N."/>
            <person name="Mikhailova N."/>
            <person name="Liu Z."/>
            <person name="Li T."/>
            <person name="Zhao F."/>
            <person name="Overmann J."/>
            <person name="Bryant D.A."/>
            <person name="Richardson P."/>
        </authorList>
    </citation>
    <scope>NUCLEOTIDE SEQUENCE [LARGE SCALE GENOMIC DNA]</scope>
    <source>
        <strain evidence="4">ATCC 35110 / GB-78</strain>
    </source>
</reference>
<dbReference type="NCBIfam" id="TIGR00121">
    <property type="entry name" value="birA_ligase"/>
    <property type="match status" value="1"/>
</dbReference>
<dbReference type="InterPro" id="IPR004408">
    <property type="entry name" value="Biotin_CoA_COase_ligase"/>
</dbReference>
<dbReference type="AlphaFoldDB" id="B3QVP3"/>
<organism evidence="3 4">
    <name type="scientific">Chloroherpeton thalassium (strain ATCC 35110 / GB-78)</name>
    <dbReference type="NCBI Taxonomy" id="517418"/>
    <lineage>
        <taxon>Bacteria</taxon>
        <taxon>Pseudomonadati</taxon>
        <taxon>Chlorobiota</taxon>
        <taxon>Chlorobiia</taxon>
        <taxon>Chlorobiales</taxon>
        <taxon>Chloroherpetonaceae</taxon>
        <taxon>Chloroherpeton</taxon>
    </lineage>
</organism>
<dbReference type="Pfam" id="PF03099">
    <property type="entry name" value="BPL_LplA_LipB"/>
    <property type="match status" value="1"/>
</dbReference>
<dbReference type="Gene3D" id="3.30.930.10">
    <property type="entry name" value="Bira Bifunctional Protein, Domain 2"/>
    <property type="match status" value="1"/>
</dbReference>
<dbReference type="GO" id="GO:0005737">
    <property type="term" value="C:cytoplasm"/>
    <property type="evidence" value="ECO:0007669"/>
    <property type="project" value="TreeGrafter"/>
</dbReference>
<dbReference type="KEGG" id="cts:Ctha_0630"/>
<dbReference type="SUPFAM" id="SSF55681">
    <property type="entry name" value="Class II aaRS and biotin synthetases"/>
    <property type="match status" value="1"/>
</dbReference>
<protein>
    <submittedName>
        <fullName evidence="3">Biotin/acetyl-CoA-carboxylase ligase</fullName>
    </submittedName>
</protein>
<name>B3QVP3_CHLT3</name>